<feature type="chain" id="PRO_5002539800" evidence="1">
    <location>
        <begin position="21"/>
        <end position="472"/>
    </location>
</feature>
<evidence type="ECO:0000256" key="1">
    <source>
        <dbReference type="SAM" id="SignalP"/>
    </source>
</evidence>
<evidence type="ECO:0000313" key="3">
    <source>
        <dbReference type="Proteomes" id="UP000034795"/>
    </source>
</evidence>
<reference evidence="2 3" key="1">
    <citation type="journal article" date="2015" name="Nature">
        <title>rRNA introns, odd ribosomes, and small enigmatic genomes across a large radiation of phyla.</title>
        <authorList>
            <person name="Brown C.T."/>
            <person name="Hug L.A."/>
            <person name="Thomas B.C."/>
            <person name="Sharon I."/>
            <person name="Castelle C.J."/>
            <person name="Singh A."/>
            <person name="Wilkins M.J."/>
            <person name="Williams K.H."/>
            <person name="Banfield J.F."/>
        </authorList>
    </citation>
    <scope>NUCLEOTIDE SEQUENCE [LARGE SCALE GENOMIC DNA]</scope>
</reference>
<gene>
    <name evidence="2" type="ORF">UX57_C0001G0009</name>
</gene>
<protein>
    <submittedName>
        <fullName evidence="2">Regulator of chromosome condensation</fullName>
    </submittedName>
</protein>
<keyword evidence="1" id="KW-0732">Signal</keyword>
<evidence type="ECO:0000313" key="2">
    <source>
        <dbReference type="EMBL" id="KKU41785.1"/>
    </source>
</evidence>
<feature type="signal peptide" evidence="1">
    <location>
        <begin position="1"/>
        <end position="20"/>
    </location>
</feature>
<dbReference type="STRING" id="1618994.UX57_C0001G0009"/>
<sequence>MRTFVTLFGLFFVFATPAFAADYYLDNDGDGYGQTTVKQASTATAAPTGYAADSGDCNDTDAAINPDAIEGWGQAGDKIDQDCDGSDRPLPTIPADAGRKFKKNYPTMNALVLARTYGYCGVTAGCVINNTDGKFEVTTAGQALCDMTVSRGYWKLWDENQCAQTAGLMSSRGGGLGKSTVEKMIADGNAPLAARIDEVAQASYDFDMRLDERIEVLNIAVLTDNRRLDDLEEAAELFDTRLDDLEEADVTLTRDINEVFDSQVALVGGRKSDGSVVPPEKSRMSVVEAGVMDLSDNGIMVLGSFGGNVGYQRPYAVQEGGRYVRDAMFGSVGVGGFLGGRFGQFQMGASGLGTRTWDPSYGNSFTLGLEGTYFPGDMGFGLFLGGGSHESGGKPPVESTVIGRYGLVGLQGVWNAPINGYGMFQIVPRLSAGIEVFGTKASDGENVIVDAQPGALLMFSLELRAGAGPKGI</sequence>
<proteinExistence type="predicted"/>
<accession>A0A0G1T8Q5</accession>
<dbReference type="EMBL" id="LCMS01000001">
    <property type="protein sequence ID" value="KKU41785.1"/>
    <property type="molecule type" value="Genomic_DNA"/>
</dbReference>
<dbReference type="AlphaFoldDB" id="A0A0G1T8Q5"/>
<name>A0A0G1T8Q5_9BACT</name>
<dbReference type="Proteomes" id="UP000034795">
    <property type="component" value="Unassembled WGS sequence"/>
</dbReference>
<comment type="caution">
    <text evidence="2">The sequence shown here is derived from an EMBL/GenBank/DDBJ whole genome shotgun (WGS) entry which is preliminary data.</text>
</comment>
<organism evidence="2 3">
    <name type="scientific">Candidatus Uhrbacteria bacterium GW2011_GWE2_46_68</name>
    <dbReference type="NCBI Taxonomy" id="1618994"/>
    <lineage>
        <taxon>Bacteria</taxon>
        <taxon>Candidatus Uhriibacteriota</taxon>
    </lineage>
</organism>